<gene>
    <name evidence="2" type="ORF">GCM10009560_34760</name>
</gene>
<comment type="caution">
    <text evidence="2">The sequence shown here is derived from an EMBL/GenBank/DDBJ whole genome shotgun (WGS) entry which is preliminary data.</text>
</comment>
<reference evidence="3" key="1">
    <citation type="journal article" date="2019" name="Int. J. Syst. Evol. Microbiol.">
        <title>The Global Catalogue of Microorganisms (GCM) 10K type strain sequencing project: providing services to taxonomists for standard genome sequencing and annotation.</title>
        <authorList>
            <consortium name="The Broad Institute Genomics Platform"/>
            <consortium name="The Broad Institute Genome Sequencing Center for Infectious Disease"/>
            <person name="Wu L."/>
            <person name="Ma J."/>
        </authorList>
    </citation>
    <scope>NUCLEOTIDE SEQUENCE [LARGE SCALE GENOMIC DNA]</scope>
    <source>
        <strain evidence="3">JCM 11136</strain>
    </source>
</reference>
<organism evidence="2 3">
    <name type="scientific">Nonomuraea longicatena</name>
    <dbReference type="NCBI Taxonomy" id="83682"/>
    <lineage>
        <taxon>Bacteria</taxon>
        <taxon>Bacillati</taxon>
        <taxon>Actinomycetota</taxon>
        <taxon>Actinomycetes</taxon>
        <taxon>Streptosporangiales</taxon>
        <taxon>Streptosporangiaceae</taxon>
        <taxon>Nonomuraea</taxon>
    </lineage>
</organism>
<proteinExistence type="predicted"/>
<evidence type="ECO:0000313" key="3">
    <source>
        <dbReference type="Proteomes" id="UP001501578"/>
    </source>
</evidence>
<keyword evidence="1" id="KW-0732">Signal</keyword>
<evidence type="ECO:0000313" key="2">
    <source>
        <dbReference type="EMBL" id="GAA0930357.1"/>
    </source>
</evidence>
<keyword evidence="3" id="KW-1185">Reference proteome</keyword>
<protein>
    <submittedName>
        <fullName evidence="2">Uncharacterized protein</fullName>
    </submittedName>
</protein>
<feature type="chain" id="PRO_5047358613" evidence="1">
    <location>
        <begin position="27"/>
        <end position="103"/>
    </location>
</feature>
<evidence type="ECO:0000256" key="1">
    <source>
        <dbReference type="SAM" id="SignalP"/>
    </source>
</evidence>
<feature type="signal peptide" evidence="1">
    <location>
        <begin position="1"/>
        <end position="26"/>
    </location>
</feature>
<sequence>MGKILRAALISAALAGSSALAGPATAAAADQASVDNYTVCYKDSDCNMGYSVGTLSWSRNPLDPTASSVDVDGQVINRTPSDYSTTVVFEGTQCGTPKNYSVD</sequence>
<dbReference type="EMBL" id="BAAAHQ010000016">
    <property type="protein sequence ID" value="GAA0930357.1"/>
    <property type="molecule type" value="Genomic_DNA"/>
</dbReference>
<dbReference type="Proteomes" id="UP001501578">
    <property type="component" value="Unassembled WGS sequence"/>
</dbReference>
<accession>A0ABP4A474</accession>
<dbReference type="RefSeq" id="WP_343950916.1">
    <property type="nucleotide sequence ID" value="NZ_BAAAHQ010000016.1"/>
</dbReference>
<name>A0ABP4A474_9ACTN</name>